<evidence type="ECO:0000313" key="8">
    <source>
        <dbReference type="EMBL" id="NNJ33264.1"/>
    </source>
</evidence>
<dbReference type="PANTHER" id="PTHR46795:SF3">
    <property type="entry name" value="ABC TRANSPORTER PERMEASE"/>
    <property type="match status" value="1"/>
</dbReference>
<keyword evidence="4 6" id="KW-1133">Transmembrane helix</keyword>
<feature type="transmembrane region" description="Helical" evidence="6">
    <location>
        <begin position="53"/>
        <end position="78"/>
    </location>
</feature>
<proteinExistence type="predicted"/>
<feature type="transmembrane region" description="Helical" evidence="6">
    <location>
        <begin position="102"/>
        <end position="128"/>
    </location>
</feature>
<dbReference type="Proteomes" id="UP000539052">
    <property type="component" value="Unassembled WGS sequence"/>
</dbReference>
<name>A0ABX1VYS8_9FIRM</name>
<feature type="transmembrane region" description="Helical" evidence="6">
    <location>
        <begin position="228"/>
        <end position="249"/>
    </location>
</feature>
<dbReference type="Pfam" id="PF02687">
    <property type="entry name" value="FtsX"/>
    <property type="match status" value="1"/>
</dbReference>
<comment type="caution">
    <text evidence="8">The sequence shown here is derived from an EMBL/GenBank/DDBJ whole genome shotgun (WGS) entry which is preliminary data.</text>
</comment>
<dbReference type="EMBL" id="JAAOXG010000097">
    <property type="protein sequence ID" value="NNJ33264.1"/>
    <property type="molecule type" value="Genomic_DNA"/>
</dbReference>
<feature type="transmembrane region" description="Helical" evidence="6">
    <location>
        <begin position="21"/>
        <end position="41"/>
    </location>
</feature>
<evidence type="ECO:0000256" key="6">
    <source>
        <dbReference type="SAM" id="Phobius"/>
    </source>
</evidence>
<evidence type="ECO:0000313" key="9">
    <source>
        <dbReference type="Proteomes" id="UP000539052"/>
    </source>
</evidence>
<evidence type="ECO:0000259" key="7">
    <source>
        <dbReference type="Pfam" id="PF02687"/>
    </source>
</evidence>
<reference evidence="8 9" key="1">
    <citation type="submission" date="2020-03" db="EMBL/GenBank/DDBJ databases">
        <title>Genome Sequence of industrial isolate, B5A.</title>
        <authorList>
            <person name="Sharma S."/>
            <person name="Patil P.B."/>
            <person name="Korpole S."/>
        </authorList>
    </citation>
    <scope>NUCLEOTIDE SEQUENCE [LARGE SCALE GENOMIC DNA]</scope>
    <source>
        <strain evidence="8 9">PI-S10-B5A</strain>
    </source>
</reference>
<dbReference type="RefSeq" id="WP_170824284.1">
    <property type="nucleotide sequence ID" value="NZ_JAAOXG010000097.1"/>
</dbReference>
<keyword evidence="9" id="KW-1185">Reference proteome</keyword>
<feature type="transmembrane region" description="Helical" evidence="6">
    <location>
        <begin position="201"/>
        <end position="222"/>
    </location>
</feature>
<dbReference type="InterPro" id="IPR003838">
    <property type="entry name" value="ABC3_permease_C"/>
</dbReference>
<gene>
    <name evidence="8" type="ORF">G9470_26275</name>
</gene>
<accession>A0ABX1VYS8</accession>
<keyword evidence="2" id="KW-1003">Cell membrane</keyword>
<dbReference type="InterPro" id="IPR052536">
    <property type="entry name" value="ABC-4_Integral_Memb_Prot"/>
</dbReference>
<keyword evidence="3 6" id="KW-0812">Transmembrane</keyword>
<feature type="domain" description="ABC3 transporter permease C-terminal" evidence="7">
    <location>
        <begin position="64"/>
        <end position="177"/>
    </location>
</feature>
<protein>
    <submittedName>
        <fullName evidence="8">FtsX-like permease family protein</fullName>
    </submittedName>
</protein>
<comment type="subcellular location">
    <subcellularLocation>
        <location evidence="1">Cell membrane</location>
        <topology evidence="1">Multi-pass membrane protein</topology>
    </subcellularLocation>
</comment>
<evidence type="ECO:0000256" key="2">
    <source>
        <dbReference type="ARBA" id="ARBA00022475"/>
    </source>
</evidence>
<keyword evidence="5 6" id="KW-0472">Membrane</keyword>
<evidence type="ECO:0000256" key="3">
    <source>
        <dbReference type="ARBA" id="ARBA00022692"/>
    </source>
</evidence>
<dbReference type="PANTHER" id="PTHR46795">
    <property type="entry name" value="ABC TRANSPORTER PERMEASE-RELATED-RELATED"/>
    <property type="match status" value="1"/>
</dbReference>
<sequence length="357" mass="41038">MVNYISLGLKNIKKSMIEYGLFFFTLTALATMVFAFFNLSLSNVICSLSDNMSMLFSIIMWITITVFLIGSFVVRYTVKFMLERRMLEFRVYHTLGMSQKSLMLMLGAEEFVITILTLVCGIIMGSLLNKPLTYFALRIFNLNQEYTIELSSKAIWYTAICFLLFYFIQVVVSLSVVIGSEMEYQNQEFKKKVVFAKDNQITISIVALFLLTLGCISSWLLLNTKGDTNIVILLIVAFLSYLFGIIIFYKSFWSLANFVCRKTKTWKTKKLHLYFMGKVIRNSHKSWRKTVVCAILIFVSVGTLALAISMGTLYQVNFKSYYPYDFVISVGMPMSNESMNELDDYIRSKADIKESNS</sequence>
<feature type="transmembrane region" description="Helical" evidence="6">
    <location>
        <begin position="154"/>
        <end position="180"/>
    </location>
</feature>
<evidence type="ECO:0000256" key="5">
    <source>
        <dbReference type="ARBA" id="ARBA00023136"/>
    </source>
</evidence>
<evidence type="ECO:0000256" key="4">
    <source>
        <dbReference type="ARBA" id="ARBA00022989"/>
    </source>
</evidence>
<organism evidence="8 9">
    <name type="scientific">Lacrimispora defluvii</name>
    <dbReference type="NCBI Taxonomy" id="2719233"/>
    <lineage>
        <taxon>Bacteria</taxon>
        <taxon>Bacillati</taxon>
        <taxon>Bacillota</taxon>
        <taxon>Clostridia</taxon>
        <taxon>Lachnospirales</taxon>
        <taxon>Lachnospiraceae</taxon>
        <taxon>Lacrimispora</taxon>
    </lineage>
</organism>
<evidence type="ECO:0000256" key="1">
    <source>
        <dbReference type="ARBA" id="ARBA00004651"/>
    </source>
</evidence>
<feature type="transmembrane region" description="Helical" evidence="6">
    <location>
        <begin position="291"/>
        <end position="314"/>
    </location>
</feature>